<dbReference type="AlphaFoldDB" id="A0A4U8YMF3"/>
<dbReference type="PANTHER" id="PTHR46832:SF1">
    <property type="entry name" value="5'-METHYLTHIOADENOSINE_S-ADENOSYLHOMOCYSTEINE NUCLEOSIDASE"/>
    <property type="match status" value="1"/>
</dbReference>
<dbReference type="InterPro" id="IPR035994">
    <property type="entry name" value="Nucleoside_phosphorylase_sf"/>
</dbReference>
<dbReference type="GO" id="GO:0008930">
    <property type="term" value="F:methylthioadenosine nucleosidase activity"/>
    <property type="evidence" value="ECO:0007669"/>
    <property type="project" value="TreeGrafter"/>
</dbReference>
<dbReference type="Gene3D" id="3.40.50.1580">
    <property type="entry name" value="Nucleoside phosphorylase domain"/>
    <property type="match status" value="1"/>
</dbReference>
<evidence type="ECO:0000313" key="3">
    <source>
        <dbReference type="Proteomes" id="UP000507962"/>
    </source>
</evidence>
<dbReference type="GO" id="GO:0019284">
    <property type="term" value="P:L-methionine salvage from S-adenosylmethionine"/>
    <property type="evidence" value="ECO:0007669"/>
    <property type="project" value="TreeGrafter"/>
</dbReference>
<proteinExistence type="predicted"/>
<dbReference type="InterPro" id="IPR000845">
    <property type="entry name" value="Nucleoside_phosphorylase_d"/>
</dbReference>
<dbReference type="PANTHER" id="PTHR46832">
    <property type="entry name" value="5'-METHYLTHIOADENOSINE/S-ADENOSYLHOMOCYSTEINE NUCLEOSIDASE"/>
    <property type="match status" value="1"/>
</dbReference>
<gene>
    <name evidence="2" type="ORF">MSL71_25670</name>
</gene>
<sequence length="273" mass="29612">MTKRVSALLAAILLAIFVIGGNHPCAASEMRPIVIQGAMDVETQFMIEKLTDVEEITIGGWRFFKGALEGRPVVVAKTEVGMTNAAASTVLAIERFNPSAIINQGTSGGHAPGLHRYDIVLGKTAVNFGNFRTEHGDAGKGVKPEKWLPMTITVNVKGEAKEFTDFKGDAHLLEVAEKTSAAYKHGKVVTGVIGSADQWNRELDRIAWIHATYNTSAEEMETASAAQVAEAYGVPFLGIRILSNSELHDEGFDPKAGIYCQEFVLDVVRRLKQ</sequence>
<dbReference type="GO" id="GO:0005829">
    <property type="term" value="C:cytosol"/>
    <property type="evidence" value="ECO:0007669"/>
    <property type="project" value="TreeGrafter"/>
</dbReference>
<accession>A0A4U8YMF3</accession>
<keyword evidence="3" id="KW-1185">Reference proteome</keyword>
<dbReference type="GO" id="GO:0009116">
    <property type="term" value="P:nucleoside metabolic process"/>
    <property type="evidence" value="ECO:0007669"/>
    <property type="project" value="InterPro"/>
</dbReference>
<protein>
    <submittedName>
        <fullName evidence="2">Nucleoside phosphorylase domain</fullName>
    </submittedName>
</protein>
<dbReference type="Pfam" id="PF01048">
    <property type="entry name" value="PNP_UDP_1"/>
    <property type="match status" value="1"/>
</dbReference>
<reference evidence="2 3" key="1">
    <citation type="submission" date="2019-03" db="EMBL/GenBank/DDBJ databases">
        <authorList>
            <person name="Nijsse B."/>
        </authorList>
    </citation>
    <scope>NUCLEOTIDE SEQUENCE [LARGE SCALE GENOMIC DNA]</scope>
    <source>
        <strain evidence="2">Desulfoluna butyratoxydans MSL71</strain>
    </source>
</reference>
<dbReference type="RefSeq" id="WP_180140913.1">
    <property type="nucleotide sequence ID" value="NZ_CAADHO010000004.1"/>
</dbReference>
<feature type="domain" description="Nucleoside phosphorylase" evidence="1">
    <location>
        <begin position="32"/>
        <end position="247"/>
    </location>
</feature>
<organism evidence="2 3">
    <name type="scientific">Desulfoluna butyratoxydans</name>
    <dbReference type="NCBI Taxonomy" id="231438"/>
    <lineage>
        <taxon>Bacteria</taxon>
        <taxon>Pseudomonadati</taxon>
        <taxon>Thermodesulfobacteriota</taxon>
        <taxon>Desulfobacteria</taxon>
        <taxon>Desulfobacterales</taxon>
        <taxon>Desulfolunaceae</taxon>
        <taxon>Desulfoluna</taxon>
    </lineage>
</organism>
<dbReference type="GO" id="GO:0008782">
    <property type="term" value="F:adenosylhomocysteine nucleosidase activity"/>
    <property type="evidence" value="ECO:0007669"/>
    <property type="project" value="TreeGrafter"/>
</dbReference>
<evidence type="ECO:0000313" key="2">
    <source>
        <dbReference type="EMBL" id="VFQ44910.1"/>
    </source>
</evidence>
<evidence type="ECO:0000259" key="1">
    <source>
        <dbReference type="Pfam" id="PF01048"/>
    </source>
</evidence>
<dbReference type="CDD" id="cd09008">
    <property type="entry name" value="MTAN"/>
    <property type="match status" value="1"/>
</dbReference>
<name>A0A4U8YMF3_9BACT</name>
<dbReference type="SUPFAM" id="SSF53167">
    <property type="entry name" value="Purine and uridine phosphorylases"/>
    <property type="match status" value="1"/>
</dbReference>
<dbReference type="EMBL" id="CAADHO010000004">
    <property type="protein sequence ID" value="VFQ44910.1"/>
    <property type="molecule type" value="Genomic_DNA"/>
</dbReference>
<dbReference type="Proteomes" id="UP000507962">
    <property type="component" value="Unassembled WGS sequence"/>
</dbReference>